<sequence>MCLTLIFEDGHGSKPNNPLSATVMAWSQVLNDETRLARVHTGAETRQMKSRKRNMGGMQEVATWTTHPLRRVWFYIMLSLQMKTRGASPPPSPPNDNLPAKQARPANDDAPNEDTKNIGQTEPGNGNTRRKTAGTPHEQRTRFGGCVVILRFSSEPTTPTNPNQDPRPR</sequence>
<dbReference type="AlphaFoldDB" id="A0A9P6AY30"/>
<name>A0A9P6AY30_9AGAM</name>
<feature type="region of interest" description="Disordered" evidence="1">
    <location>
        <begin position="83"/>
        <end position="169"/>
    </location>
</feature>
<dbReference type="Proteomes" id="UP000886523">
    <property type="component" value="Unassembled WGS sequence"/>
</dbReference>
<organism evidence="2 3">
    <name type="scientific">Hydnum rufescens UP504</name>
    <dbReference type="NCBI Taxonomy" id="1448309"/>
    <lineage>
        <taxon>Eukaryota</taxon>
        <taxon>Fungi</taxon>
        <taxon>Dikarya</taxon>
        <taxon>Basidiomycota</taxon>
        <taxon>Agaricomycotina</taxon>
        <taxon>Agaricomycetes</taxon>
        <taxon>Cantharellales</taxon>
        <taxon>Hydnaceae</taxon>
        <taxon>Hydnum</taxon>
    </lineage>
</organism>
<dbReference type="EMBL" id="MU128966">
    <property type="protein sequence ID" value="KAF9513995.1"/>
    <property type="molecule type" value="Genomic_DNA"/>
</dbReference>
<feature type="compositionally biased region" description="Polar residues" evidence="1">
    <location>
        <begin position="117"/>
        <end position="127"/>
    </location>
</feature>
<feature type="compositionally biased region" description="Polar residues" evidence="1">
    <location>
        <begin position="154"/>
        <end position="169"/>
    </location>
</feature>
<evidence type="ECO:0000256" key="1">
    <source>
        <dbReference type="SAM" id="MobiDB-lite"/>
    </source>
</evidence>
<proteinExistence type="predicted"/>
<protein>
    <submittedName>
        <fullName evidence="2">Uncharacterized protein</fullName>
    </submittedName>
</protein>
<keyword evidence="3" id="KW-1185">Reference proteome</keyword>
<gene>
    <name evidence="2" type="ORF">BS47DRAFT_1362075</name>
</gene>
<evidence type="ECO:0000313" key="2">
    <source>
        <dbReference type="EMBL" id="KAF9513995.1"/>
    </source>
</evidence>
<comment type="caution">
    <text evidence="2">The sequence shown here is derived from an EMBL/GenBank/DDBJ whole genome shotgun (WGS) entry which is preliminary data.</text>
</comment>
<reference evidence="2" key="1">
    <citation type="journal article" date="2020" name="Nat. Commun.">
        <title>Large-scale genome sequencing of mycorrhizal fungi provides insights into the early evolution of symbiotic traits.</title>
        <authorList>
            <person name="Miyauchi S."/>
            <person name="Kiss E."/>
            <person name="Kuo A."/>
            <person name="Drula E."/>
            <person name="Kohler A."/>
            <person name="Sanchez-Garcia M."/>
            <person name="Morin E."/>
            <person name="Andreopoulos B."/>
            <person name="Barry K.W."/>
            <person name="Bonito G."/>
            <person name="Buee M."/>
            <person name="Carver A."/>
            <person name="Chen C."/>
            <person name="Cichocki N."/>
            <person name="Clum A."/>
            <person name="Culley D."/>
            <person name="Crous P.W."/>
            <person name="Fauchery L."/>
            <person name="Girlanda M."/>
            <person name="Hayes R.D."/>
            <person name="Keri Z."/>
            <person name="LaButti K."/>
            <person name="Lipzen A."/>
            <person name="Lombard V."/>
            <person name="Magnuson J."/>
            <person name="Maillard F."/>
            <person name="Murat C."/>
            <person name="Nolan M."/>
            <person name="Ohm R.A."/>
            <person name="Pangilinan J."/>
            <person name="Pereira M.F."/>
            <person name="Perotto S."/>
            <person name="Peter M."/>
            <person name="Pfister S."/>
            <person name="Riley R."/>
            <person name="Sitrit Y."/>
            <person name="Stielow J.B."/>
            <person name="Szollosi G."/>
            <person name="Zifcakova L."/>
            <person name="Stursova M."/>
            <person name="Spatafora J.W."/>
            <person name="Tedersoo L."/>
            <person name="Vaario L.M."/>
            <person name="Yamada A."/>
            <person name="Yan M."/>
            <person name="Wang P."/>
            <person name="Xu J."/>
            <person name="Bruns T."/>
            <person name="Baldrian P."/>
            <person name="Vilgalys R."/>
            <person name="Dunand C."/>
            <person name="Henrissat B."/>
            <person name="Grigoriev I.V."/>
            <person name="Hibbett D."/>
            <person name="Nagy L.G."/>
            <person name="Martin F.M."/>
        </authorList>
    </citation>
    <scope>NUCLEOTIDE SEQUENCE</scope>
    <source>
        <strain evidence="2">UP504</strain>
    </source>
</reference>
<evidence type="ECO:0000313" key="3">
    <source>
        <dbReference type="Proteomes" id="UP000886523"/>
    </source>
</evidence>
<accession>A0A9P6AY30</accession>